<dbReference type="AlphaFoldDB" id="A0ABC9CB69"/>
<keyword evidence="3" id="KW-1185">Reference proteome</keyword>
<proteinExistence type="predicted"/>
<evidence type="ECO:0000313" key="3">
    <source>
        <dbReference type="Proteomes" id="UP001497457"/>
    </source>
</evidence>
<gene>
    <name evidence="2" type="ORF">URODEC1_LOCUS73591</name>
</gene>
<evidence type="ECO:0000256" key="1">
    <source>
        <dbReference type="SAM" id="MobiDB-lite"/>
    </source>
</evidence>
<feature type="region of interest" description="Disordered" evidence="1">
    <location>
        <begin position="140"/>
        <end position="182"/>
    </location>
</feature>
<sequence>MSSLLHMFFDNSSSDDDDDFEMMAILLAGIAMSKQAKYRGSVPRRKVVRRKLFDYSTDDESMLCAFSSTTASSAAAKKKPLRRLAATADSRLARRPRTRILAGHAGGEIGVPVTNLSAGKAAMTRRQKRKAWMQAKLKVKEVQAGGNSEEKVGTKYGPDPAGSSTRREAKPNLKYLGPDWVR</sequence>
<accession>A0ABC9CB69</accession>
<evidence type="ECO:0000313" key="2">
    <source>
        <dbReference type="EMBL" id="CAL5017087.1"/>
    </source>
</evidence>
<organism evidence="2 3">
    <name type="scientific">Urochloa decumbens</name>
    <dbReference type="NCBI Taxonomy" id="240449"/>
    <lineage>
        <taxon>Eukaryota</taxon>
        <taxon>Viridiplantae</taxon>
        <taxon>Streptophyta</taxon>
        <taxon>Embryophyta</taxon>
        <taxon>Tracheophyta</taxon>
        <taxon>Spermatophyta</taxon>
        <taxon>Magnoliopsida</taxon>
        <taxon>Liliopsida</taxon>
        <taxon>Poales</taxon>
        <taxon>Poaceae</taxon>
        <taxon>PACMAD clade</taxon>
        <taxon>Panicoideae</taxon>
        <taxon>Panicodae</taxon>
        <taxon>Paniceae</taxon>
        <taxon>Melinidinae</taxon>
        <taxon>Urochloa</taxon>
    </lineage>
</organism>
<dbReference type="EMBL" id="OZ075139">
    <property type="protein sequence ID" value="CAL5017087.1"/>
    <property type="molecule type" value="Genomic_DNA"/>
</dbReference>
<dbReference type="Proteomes" id="UP001497457">
    <property type="component" value="Chromosome 29rd"/>
</dbReference>
<protein>
    <submittedName>
        <fullName evidence="2">Uncharacterized protein</fullName>
    </submittedName>
</protein>
<reference evidence="2" key="1">
    <citation type="submission" date="2024-10" db="EMBL/GenBank/DDBJ databases">
        <authorList>
            <person name="Ryan C."/>
        </authorList>
    </citation>
    <scope>NUCLEOTIDE SEQUENCE [LARGE SCALE GENOMIC DNA]</scope>
</reference>
<name>A0ABC9CB69_9POAL</name>